<comment type="caution">
    <text evidence="1">The sequence shown here is derived from an EMBL/GenBank/DDBJ whole genome shotgun (WGS) entry which is preliminary data.</text>
</comment>
<dbReference type="EMBL" id="BARS01054538">
    <property type="protein sequence ID" value="GAG49638.1"/>
    <property type="molecule type" value="Genomic_DNA"/>
</dbReference>
<reference evidence="1" key="1">
    <citation type="journal article" date="2014" name="Front. Microbiol.">
        <title>High frequency of phylogenetically diverse reductive dehalogenase-homologous genes in deep subseafloor sedimentary metagenomes.</title>
        <authorList>
            <person name="Kawai M."/>
            <person name="Futagami T."/>
            <person name="Toyoda A."/>
            <person name="Takaki Y."/>
            <person name="Nishi S."/>
            <person name="Hori S."/>
            <person name="Arai W."/>
            <person name="Tsubouchi T."/>
            <person name="Morono Y."/>
            <person name="Uchiyama I."/>
            <person name="Ito T."/>
            <person name="Fujiyama A."/>
            <person name="Inagaki F."/>
            <person name="Takami H."/>
        </authorList>
    </citation>
    <scope>NUCLEOTIDE SEQUENCE</scope>
    <source>
        <strain evidence="1">Expedition CK06-06</strain>
    </source>
</reference>
<sequence length="46" mass="5190">MNIHEDKVLAVIDKKIKGGRIIGLTKWEGKTVKVLIMEDVVEKEGK</sequence>
<proteinExistence type="predicted"/>
<organism evidence="1">
    <name type="scientific">marine sediment metagenome</name>
    <dbReference type="NCBI Taxonomy" id="412755"/>
    <lineage>
        <taxon>unclassified sequences</taxon>
        <taxon>metagenomes</taxon>
        <taxon>ecological metagenomes</taxon>
    </lineage>
</organism>
<name>X0YMB4_9ZZZZ</name>
<dbReference type="AlphaFoldDB" id="X0YMB4"/>
<accession>X0YMB4</accession>
<evidence type="ECO:0000313" key="1">
    <source>
        <dbReference type="EMBL" id="GAG49638.1"/>
    </source>
</evidence>
<protein>
    <submittedName>
        <fullName evidence="1">Uncharacterized protein</fullName>
    </submittedName>
</protein>
<gene>
    <name evidence="1" type="ORF">S01H1_80719</name>
</gene>